<keyword evidence="1" id="KW-0812">Transmembrane</keyword>
<keyword evidence="1" id="KW-0472">Membrane</keyword>
<dbReference type="OrthoDB" id="3217869at2"/>
<keyword evidence="3" id="KW-1185">Reference proteome</keyword>
<evidence type="ECO:0000256" key="1">
    <source>
        <dbReference type="SAM" id="Phobius"/>
    </source>
</evidence>
<feature type="transmembrane region" description="Helical" evidence="1">
    <location>
        <begin position="229"/>
        <end position="247"/>
    </location>
</feature>
<dbReference type="AlphaFoldDB" id="A0A4R4TEA5"/>
<proteinExistence type="predicted"/>
<feature type="transmembrane region" description="Helical" evidence="1">
    <location>
        <begin position="169"/>
        <end position="188"/>
    </location>
</feature>
<sequence length="327" mass="32903">MTQRRRGLLTVVLVLPALAAFMLWAFAWPVASGGPHDLPVGVAGQPPAADELAARLDARDGAFDVHRYPDEATAREAIAEREIYGAFVADGATPQLLTAGAASPAVAQLLQQLATEQAPDGVTVTVVDVVPTPPGDPRGGAFTASLLPMAVAGIATGALITVTRLRGRWALLALAVAAPLTGAVAAWLGDSWLGVLAGDWWTVAGTLTLFVLAGGATVAGAAALLGPRGIALGGVLLMLLGNPWSGASSAPEMLPEPVGVLGQFLPTGAGATLLRSVSFFDGHGAAFPLAVLLTWTAAGVAAILLSRRRAVPPPGAAAAREPATAAV</sequence>
<dbReference type="Proteomes" id="UP000295345">
    <property type="component" value="Unassembled WGS sequence"/>
</dbReference>
<gene>
    <name evidence="2" type="ORF">E1283_11270</name>
</gene>
<evidence type="ECO:0000313" key="3">
    <source>
        <dbReference type="Proteomes" id="UP000295345"/>
    </source>
</evidence>
<accession>A0A4R4TEA5</accession>
<comment type="caution">
    <text evidence="2">The sequence shown here is derived from an EMBL/GenBank/DDBJ whole genome shotgun (WGS) entry which is preliminary data.</text>
</comment>
<name>A0A4R4TEA5_9ACTN</name>
<dbReference type="EMBL" id="SMKI01000092">
    <property type="protein sequence ID" value="TDC75861.1"/>
    <property type="molecule type" value="Genomic_DNA"/>
</dbReference>
<feature type="transmembrane region" description="Helical" evidence="1">
    <location>
        <begin position="285"/>
        <end position="305"/>
    </location>
</feature>
<reference evidence="2 3" key="1">
    <citation type="submission" date="2019-03" db="EMBL/GenBank/DDBJ databases">
        <title>Draft genome sequences of novel Actinobacteria.</title>
        <authorList>
            <person name="Sahin N."/>
            <person name="Ay H."/>
            <person name="Saygin H."/>
        </authorList>
    </citation>
    <scope>NUCLEOTIDE SEQUENCE [LARGE SCALE GENOMIC DNA]</scope>
    <source>
        <strain evidence="2 3">DSM 41900</strain>
    </source>
</reference>
<protein>
    <submittedName>
        <fullName evidence="2">ABC transporter permease</fullName>
    </submittedName>
</protein>
<keyword evidence="1" id="KW-1133">Transmembrane helix</keyword>
<feature type="transmembrane region" description="Helical" evidence="1">
    <location>
        <begin position="141"/>
        <end position="162"/>
    </location>
</feature>
<feature type="transmembrane region" description="Helical" evidence="1">
    <location>
        <begin position="200"/>
        <end position="222"/>
    </location>
</feature>
<organism evidence="2 3">
    <name type="scientific">Streptomyces hainanensis</name>
    <dbReference type="NCBI Taxonomy" id="402648"/>
    <lineage>
        <taxon>Bacteria</taxon>
        <taxon>Bacillati</taxon>
        <taxon>Actinomycetota</taxon>
        <taxon>Actinomycetes</taxon>
        <taxon>Kitasatosporales</taxon>
        <taxon>Streptomycetaceae</taxon>
        <taxon>Streptomyces</taxon>
    </lineage>
</organism>
<evidence type="ECO:0000313" key="2">
    <source>
        <dbReference type="EMBL" id="TDC75861.1"/>
    </source>
</evidence>